<dbReference type="PANTHER" id="PTHR43244">
    <property type="match status" value="1"/>
</dbReference>
<accession>A0A543FGD2</accession>
<evidence type="ECO:0000313" key="3">
    <source>
        <dbReference type="EMBL" id="TQM32822.1"/>
    </source>
</evidence>
<evidence type="ECO:0000256" key="1">
    <source>
        <dbReference type="ARBA" id="ARBA00023002"/>
    </source>
</evidence>
<dbReference type="InterPro" id="IPR050564">
    <property type="entry name" value="F420-G6PD/mer"/>
</dbReference>
<dbReference type="GO" id="GO:0004497">
    <property type="term" value="F:monooxygenase activity"/>
    <property type="evidence" value="ECO:0007669"/>
    <property type="project" value="UniProtKB-KW"/>
</dbReference>
<dbReference type="PANTHER" id="PTHR43244:SF1">
    <property type="entry name" value="5,10-METHYLENETETRAHYDROMETHANOPTERIN REDUCTASE"/>
    <property type="match status" value="1"/>
</dbReference>
<dbReference type="InterPro" id="IPR011251">
    <property type="entry name" value="Luciferase-like_dom"/>
</dbReference>
<dbReference type="SUPFAM" id="SSF51679">
    <property type="entry name" value="Bacterial luciferase-like"/>
    <property type="match status" value="1"/>
</dbReference>
<dbReference type="CDD" id="cd01097">
    <property type="entry name" value="Tetrahydromethanopterin_reductase"/>
    <property type="match status" value="1"/>
</dbReference>
<dbReference type="AlphaFoldDB" id="A0A543FGD2"/>
<dbReference type="Pfam" id="PF00296">
    <property type="entry name" value="Bac_luciferase"/>
    <property type="match status" value="1"/>
</dbReference>
<name>A0A543FGD2_9NOCA</name>
<dbReference type="GO" id="GO:0016705">
    <property type="term" value="F:oxidoreductase activity, acting on paired donors, with incorporation or reduction of molecular oxygen"/>
    <property type="evidence" value="ECO:0007669"/>
    <property type="project" value="InterPro"/>
</dbReference>
<evidence type="ECO:0000259" key="2">
    <source>
        <dbReference type="Pfam" id="PF00296"/>
    </source>
</evidence>
<dbReference type="Proteomes" id="UP000316331">
    <property type="component" value="Unassembled WGS sequence"/>
</dbReference>
<reference evidence="3 4" key="1">
    <citation type="submission" date="2019-06" db="EMBL/GenBank/DDBJ databases">
        <title>Sequencing the genomes of 1000 actinobacteria strains.</title>
        <authorList>
            <person name="Klenk H.-P."/>
        </authorList>
    </citation>
    <scope>NUCLEOTIDE SEQUENCE [LARGE SCALE GENOMIC DNA]</scope>
    <source>
        <strain evidence="3 4">DSM 103495</strain>
    </source>
</reference>
<dbReference type="EMBL" id="VFPG01000001">
    <property type="protein sequence ID" value="TQM32822.1"/>
    <property type="molecule type" value="Genomic_DNA"/>
</dbReference>
<keyword evidence="1" id="KW-0560">Oxidoreductase</keyword>
<keyword evidence="4" id="KW-1185">Reference proteome</keyword>
<dbReference type="InterPro" id="IPR036661">
    <property type="entry name" value="Luciferase-like_sf"/>
</dbReference>
<keyword evidence="3" id="KW-0503">Monooxygenase</keyword>
<evidence type="ECO:0000313" key="4">
    <source>
        <dbReference type="Proteomes" id="UP000316331"/>
    </source>
</evidence>
<dbReference type="Gene3D" id="3.20.20.30">
    <property type="entry name" value="Luciferase-like domain"/>
    <property type="match status" value="1"/>
</dbReference>
<organism evidence="3 4">
    <name type="scientific">Nocardia bhagyanarayanae</name>
    <dbReference type="NCBI Taxonomy" id="1215925"/>
    <lineage>
        <taxon>Bacteria</taxon>
        <taxon>Bacillati</taxon>
        <taxon>Actinomycetota</taxon>
        <taxon>Actinomycetes</taxon>
        <taxon>Mycobacteriales</taxon>
        <taxon>Nocardiaceae</taxon>
        <taxon>Nocardia</taxon>
    </lineage>
</organism>
<feature type="domain" description="Luciferase-like" evidence="2">
    <location>
        <begin position="15"/>
        <end position="232"/>
    </location>
</feature>
<protein>
    <submittedName>
        <fullName evidence="3">Alkanesulfonate monooxygenase SsuD/methylene tetrahydromethanopterin reductase-like flavin-dependent oxidoreductase (Luciferase family)</fullName>
    </submittedName>
</protein>
<sequence>MAGVTVLGAIALPQLPPERLPEIAEAAEQSGLAELWLWEDCFWAAGSACAATVLANTERLRVGIGVLPVPLRNVALTAMELAAVLRMHPGRLIPGIGHGVQDWMGQVGARVDSPLTLLREQLTALRALLHGETVDASGAYVHLDRVALDWPPHTPPSLAAGASGPRTLRLSGELADATVLTSATTPDGIRAARELIDEGRAKAGRTEPHRVIVYLLAATGRDAAERLAATRRRTGLPDAVGVAGDAQAIADAVHRWSAAGADTVVLEPTPDEPDPLAFVRFAGEQVRPLVE</sequence>
<gene>
    <name evidence="3" type="ORF">FB390_4522</name>
</gene>
<comment type="caution">
    <text evidence="3">The sequence shown here is derived from an EMBL/GenBank/DDBJ whole genome shotgun (WGS) entry which is preliminary data.</text>
</comment>
<proteinExistence type="predicted"/>